<dbReference type="PANTHER" id="PTHR43757:SF2">
    <property type="entry name" value="AMINOMETHYLTRANSFERASE, MITOCHONDRIAL"/>
    <property type="match status" value="1"/>
</dbReference>
<dbReference type="AlphaFoldDB" id="A0AA88GBP4"/>
<dbReference type="SUPFAM" id="SSF103025">
    <property type="entry name" value="Folate-binding domain"/>
    <property type="match status" value="1"/>
</dbReference>
<dbReference type="SUPFAM" id="SSF101790">
    <property type="entry name" value="Aminomethyltransferase beta-barrel domain"/>
    <property type="match status" value="1"/>
</dbReference>
<evidence type="ECO:0000256" key="2">
    <source>
        <dbReference type="ARBA" id="ARBA00012616"/>
    </source>
</evidence>
<comment type="catalytic activity">
    <reaction evidence="6 8">
        <text>N(6)-[(R)-S(8)-aminomethyldihydrolipoyl]-L-lysyl-[protein] + (6S)-5,6,7,8-tetrahydrofolate = N(6)-[(R)-dihydrolipoyl]-L-lysyl-[protein] + (6R)-5,10-methylene-5,6,7,8-tetrahydrofolate + NH4(+)</text>
        <dbReference type="Rhea" id="RHEA:16945"/>
        <dbReference type="Rhea" id="RHEA-COMP:10475"/>
        <dbReference type="Rhea" id="RHEA-COMP:10492"/>
        <dbReference type="ChEBI" id="CHEBI:15636"/>
        <dbReference type="ChEBI" id="CHEBI:28938"/>
        <dbReference type="ChEBI" id="CHEBI:57453"/>
        <dbReference type="ChEBI" id="CHEBI:83100"/>
        <dbReference type="ChEBI" id="CHEBI:83143"/>
        <dbReference type="EC" id="2.1.2.10"/>
    </reaction>
</comment>
<comment type="subcellular location">
    <subcellularLocation>
        <location evidence="8">Mitochondrion</location>
    </subcellularLocation>
</comment>
<keyword evidence="8" id="KW-0809">Transit peptide</keyword>
<dbReference type="EMBL" id="PYSW02000054">
    <property type="protein sequence ID" value="KAG2373496.1"/>
    <property type="molecule type" value="Genomic_DNA"/>
</dbReference>
<dbReference type="Gene3D" id="3.30.70.1400">
    <property type="entry name" value="Aminomethyltransferase beta-barrel domains"/>
    <property type="match status" value="1"/>
</dbReference>
<dbReference type="InterPro" id="IPR006222">
    <property type="entry name" value="GCVT_N"/>
</dbReference>
<dbReference type="InterPro" id="IPR027266">
    <property type="entry name" value="TrmE/GcvT-like"/>
</dbReference>
<feature type="binding site" evidence="7">
    <location>
        <position position="270"/>
    </location>
    <ligand>
        <name>substrate</name>
    </ligand>
</feature>
<dbReference type="GeneID" id="68104557"/>
<dbReference type="FunFam" id="3.30.70.1400:FF:000001">
    <property type="entry name" value="Aminomethyltransferase"/>
    <property type="match status" value="1"/>
</dbReference>
<dbReference type="Gene3D" id="2.40.30.110">
    <property type="entry name" value="Aminomethyltransferase beta-barrel domains"/>
    <property type="match status" value="1"/>
</dbReference>
<dbReference type="InterPro" id="IPR013977">
    <property type="entry name" value="GcvT_C"/>
</dbReference>
<dbReference type="GO" id="GO:0005739">
    <property type="term" value="C:mitochondrion"/>
    <property type="evidence" value="ECO:0007669"/>
    <property type="project" value="UniProtKB-SubCell"/>
</dbReference>
<gene>
    <name evidence="11" type="ORF">C9374_012103</name>
</gene>
<dbReference type="GO" id="GO:0005960">
    <property type="term" value="C:glycine cleavage complex"/>
    <property type="evidence" value="ECO:0007669"/>
    <property type="project" value="InterPro"/>
</dbReference>
<dbReference type="InterPro" id="IPR006223">
    <property type="entry name" value="GcvT"/>
</dbReference>
<dbReference type="Gene3D" id="4.10.1250.10">
    <property type="entry name" value="Aminomethyltransferase fragment"/>
    <property type="match status" value="1"/>
</dbReference>
<evidence type="ECO:0000256" key="7">
    <source>
        <dbReference type="PIRSR" id="PIRSR006487-1"/>
    </source>
</evidence>
<dbReference type="Proteomes" id="UP000816034">
    <property type="component" value="Unassembled WGS sequence"/>
</dbReference>
<evidence type="ECO:0000256" key="5">
    <source>
        <dbReference type="ARBA" id="ARBA00031395"/>
    </source>
</evidence>
<evidence type="ECO:0000256" key="1">
    <source>
        <dbReference type="ARBA" id="ARBA00008609"/>
    </source>
</evidence>
<reference evidence="11 12" key="1">
    <citation type="journal article" date="2018" name="BMC Genomics">
        <title>The genome of Naegleria lovaniensis, the basis for a comparative approach to unravel pathogenicity factors of the human pathogenic amoeba N. fowleri.</title>
        <authorList>
            <person name="Liechti N."/>
            <person name="Schurch N."/>
            <person name="Bruggmann R."/>
            <person name="Wittwer M."/>
        </authorList>
    </citation>
    <scope>NUCLEOTIDE SEQUENCE [LARGE SCALE GENOMIC DNA]</scope>
    <source>
        <strain evidence="11 12">ATCC 30569</strain>
    </source>
</reference>
<comment type="subunit">
    <text evidence="8">The glycine cleavage system is composed of four proteins: P, T, L and H.</text>
</comment>
<feature type="domain" description="Aminomethyltransferase C-terminal" evidence="10">
    <location>
        <begin position="378"/>
        <end position="447"/>
    </location>
</feature>
<dbReference type="NCBIfam" id="TIGR00528">
    <property type="entry name" value="gcvT"/>
    <property type="match status" value="1"/>
</dbReference>
<dbReference type="GO" id="GO:0006546">
    <property type="term" value="P:glycine catabolic process"/>
    <property type="evidence" value="ECO:0007669"/>
    <property type="project" value="InterPro"/>
</dbReference>
<keyword evidence="4 8" id="KW-0808">Transferase</keyword>
<organism evidence="11 12">
    <name type="scientific">Naegleria lovaniensis</name>
    <name type="common">Amoeba</name>
    <dbReference type="NCBI Taxonomy" id="51637"/>
    <lineage>
        <taxon>Eukaryota</taxon>
        <taxon>Discoba</taxon>
        <taxon>Heterolobosea</taxon>
        <taxon>Tetramitia</taxon>
        <taxon>Eutetramitia</taxon>
        <taxon>Vahlkampfiidae</taxon>
        <taxon>Naegleria</taxon>
    </lineage>
</organism>
<dbReference type="GO" id="GO:0004047">
    <property type="term" value="F:aminomethyltransferase activity"/>
    <property type="evidence" value="ECO:0007669"/>
    <property type="project" value="UniProtKB-EC"/>
</dbReference>
<evidence type="ECO:0000259" key="10">
    <source>
        <dbReference type="Pfam" id="PF08669"/>
    </source>
</evidence>
<dbReference type="PIRSF" id="PIRSF006487">
    <property type="entry name" value="GcvT"/>
    <property type="match status" value="1"/>
</dbReference>
<evidence type="ECO:0000313" key="11">
    <source>
        <dbReference type="EMBL" id="KAG2373496.1"/>
    </source>
</evidence>
<keyword evidence="12" id="KW-1185">Reference proteome</keyword>
<dbReference type="InterPro" id="IPR029043">
    <property type="entry name" value="GcvT/YgfZ_C"/>
</dbReference>
<evidence type="ECO:0000256" key="4">
    <source>
        <dbReference type="ARBA" id="ARBA00022679"/>
    </source>
</evidence>
<comment type="function">
    <text evidence="8">The glycine cleavage system catalyzes the degradation of glycine.</text>
</comment>
<evidence type="ECO:0000256" key="3">
    <source>
        <dbReference type="ARBA" id="ARBA00022576"/>
    </source>
</evidence>
<dbReference type="Pfam" id="PF01571">
    <property type="entry name" value="GCV_T"/>
    <property type="match status" value="1"/>
</dbReference>
<proteinExistence type="inferred from homology"/>
<dbReference type="EC" id="2.1.2.10" evidence="2 8"/>
<dbReference type="Pfam" id="PF08669">
    <property type="entry name" value="GCV_T_C"/>
    <property type="match status" value="1"/>
</dbReference>
<keyword evidence="3 8" id="KW-0032">Aminotransferase</keyword>
<keyword evidence="8" id="KW-0496">Mitochondrion</keyword>
<dbReference type="InterPro" id="IPR028896">
    <property type="entry name" value="GcvT/YgfZ/DmdA"/>
</dbReference>
<comment type="caution">
    <text evidence="11">The sequence shown here is derived from an EMBL/GenBank/DDBJ whole genome shotgun (WGS) entry which is preliminary data.</text>
</comment>
<dbReference type="PANTHER" id="PTHR43757">
    <property type="entry name" value="AMINOMETHYLTRANSFERASE"/>
    <property type="match status" value="1"/>
</dbReference>
<evidence type="ECO:0000256" key="8">
    <source>
        <dbReference type="RuleBase" id="RU003981"/>
    </source>
</evidence>
<sequence length="453" mass="49897">MFRITSSRRISSNCNKIIASPNVALQQRSFHHETVRMDSSEALKKTSLYDFHAEHEATFVPFAGYKMPVMYQLSKFKDALKREHLQCRNSAALFDVSHMGQVKITGADAQEFLEKVTPANIIQLKIGQARLTQFTNENGGILDDLMITKKGESNGNFDFYVVINAACVESDMAHLQNQLKNLKCDRTGKTFSESDLQISMIPGKSLIALQGPKAVEALLPLLANDEARDRVKNLKFMTCSDEVVVVPGSKKPSFSVQVSRCGYTGEDGFEISVPDEAAVDLSRALLQVGGSEPLVRLAGLGCRDTLRLEAGLCLMGHDMTPQITPIEAALNFTIAKRRREEGGFPGAQVIKKQLESGVEKLRVGFSYGQELVGTGKTAVIAREGYKFKDLKTGEEIGYVTSGTLSPILNHPIGMGYIKSEYAKEGTEFGIQIRNTLQVAKITKMPFVPTRYAK</sequence>
<comment type="similarity">
    <text evidence="1 8">Belongs to the GcvT family.</text>
</comment>
<feature type="domain" description="GCVT N-terminal" evidence="9">
    <location>
        <begin position="48"/>
        <end position="336"/>
    </location>
</feature>
<evidence type="ECO:0000313" key="12">
    <source>
        <dbReference type="Proteomes" id="UP000816034"/>
    </source>
</evidence>
<accession>A0AA88GBP4</accession>
<evidence type="ECO:0000259" key="9">
    <source>
        <dbReference type="Pfam" id="PF01571"/>
    </source>
</evidence>
<dbReference type="RefSeq" id="XP_044542670.1">
    <property type="nucleotide sequence ID" value="XM_044687833.1"/>
</dbReference>
<dbReference type="Gene3D" id="3.30.1360.120">
    <property type="entry name" value="Probable tRNA modification gtpase trme, domain 1"/>
    <property type="match status" value="1"/>
</dbReference>
<evidence type="ECO:0000256" key="6">
    <source>
        <dbReference type="ARBA" id="ARBA00047665"/>
    </source>
</evidence>
<dbReference type="GO" id="GO:0008483">
    <property type="term" value="F:transaminase activity"/>
    <property type="evidence" value="ECO:0007669"/>
    <property type="project" value="UniProtKB-KW"/>
</dbReference>
<dbReference type="NCBIfam" id="NF001567">
    <property type="entry name" value="PRK00389.1"/>
    <property type="match status" value="1"/>
</dbReference>
<name>A0AA88GBP4_NAELO</name>
<protein>
    <recommendedName>
        <fullName evidence="2 8">Aminomethyltransferase</fullName>
        <ecNumber evidence="2 8">2.1.2.10</ecNumber>
    </recommendedName>
    <alternativeName>
        <fullName evidence="5 8">Glycine cleavage system T protein</fullName>
    </alternativeName>
</protein>